<sequence length="127" mass="14456">MRVEARGLFTTTVTDAMTTYRTDGLTWRGGRILESPSTRASGYHRSDTLRGVYARVGLTKRMHQGQQLECLFGVTPVFRRAIWVDTRSLTCILSRCVHHSRSSRDILSPPALIMPMLAFRTHKLFDT</sequence>
<name>A0A4C1T9H0_EUMVA</name>
<dbReference type="Proteomes" id="UP000299102">
    <property type="component" value="Unassembled WGS sequence"/>
</dbReference>
<protein>
    <submittedName>
        <fullName evidence="1">Uncharacterized protein</fullName>
    </submittedName>
</protein>
<reference evidence="1 2" key="1">
    <citation type="journal article" date="2019" name="Commun. Biol.">
        <title>The bagworm genome reveals a unique fibroin gene that provides high tensile strength.</title>
        <authorList>
            <person name="Kono N."/>
            <person name="Nakamura H."/>
            <person name="Ohtoshi R."/>
            <person name="Tomita M."/>
            <person name="Numata K."/>
            <person name="Arakawa K."/>
        </authorList>
    </citation>
    <scope>NUCLEOTIDE SEQUENCE [LARGE SCALE GENOMIC DNA]</scope>
</reference>
<dbReference type="EMBL" id="BGZK01000043">
    <property type="protein sequence ID" value="GBP10815.1"/>
    <property type="molecule type" value="Genomic_DNA"/>
</dbReference>
<evidence type="ECO:0000313" key="2">
    <source>
        <dbReference type="Proteomes" id="UP000299102"/>
    </source>
</evidence>
<keyword evidence="2" id="KW-1185">Reference proteome</keyword>
<dbReference type="AlphaFoldDB" id="A0A4C1T9H0"/>
<comment type="caution">
    <text evidence="1">The sequence shown here is derived from an EMBL/GenBank/DDBJ whole genome shotgun (WGS) entry which is preliminary data.</text>
</comment>
<accession>A0A4C1T9H0</accession>
<proteinExistence type="predicted"/>
<organism evidence="1 2">
    <name type="scientific">Eumeta variegata</name>
    <name type="common">Bagworm moth</name>
    <name type="synonym">Eumeta japonica</name>
    <dbReference type="NCBI Taxonomy" id="151549"/>
    <lineage>
        <taxon>Eukaryota</taxon>
        <taxon>Metazoa</taxon>
        <taxon>Ecdysozoa</taxon>
        <taxon>Arthropoda</taxon>
        <taxon>Hexapoda</taxon>
        <taxon>Insecta</taxon>
        <taxon>Pterygota</taxon>
        <taxon>Neoptera</taxon>
        <taxon>Endopterygota</taxon>
        <taxon>Lepidoptera</taxon>
        <taxon>Glossata</taxon>
        <taxon>Ditrysia</taxon>
        <taxon>Tineoidea</taxon>
        <taxon>Psychidae</taxon>
        <taxon>Oiketicinae</taxon>
        <taxon>Eumeta</taxon>
    </lineage>
</organism>
<evidence type="ECO:0000313" key="1">
    <source>
        <dbReference type="EMBL" id="GBP10815.1"/>
    </source>
</evidence>
<gene>
    <name evidence="1" type="ORF">EVAR_5412_1</name>
</gene>